<dbReference type="STRING" id="50990.A0A4Y7PHH8"/>
<evidence type="ECO:0000259" key="3">
    <source>
        <dbReference type="Pfam" id="PF18803"/>
    </source>
</evidence>
<evidence type="ECO:0000256" key="2">
    <source>
        <dbReference type="SAM" id="MobiDB-lite"/>
    </source>
</evidence>
<accession>A0A4Y7PHH8</accession>
<feature type="coiled-coil region" evidence="1">
    <location>
        <begin position="661"/>
        <end position="688"/>
    </location>
</feature>
<reference evidence="4 5" key="1">
    <citation type="submission" date="2018-06" db="EMBL/GenBank/DDBJ databases">
        <title>A transcriptomic atlas of mushroom development highlights an independent origin of complex multicellularity.</title>
        <authorList>
            <consortium name="DOE Joint Genome Institute"/>
            <person name="Krizsan K."/>
            <person name="Almasi E."/>
            <person name="Merenyi Z."/>
            <person name="Sahu N."/>
            <person name="Viragh M."/>
            <person name="Koszo T."/>
            <person name="Mondo S."/>
            <person name="Kiss B."/>
            <person name="Balint B."/>
            <person name="Kues U."/>
            <person name="Barry K."/>
            <person name="Hegedus J.C."/>
            <person name="Henrissat B."/>
            <person name="Johnson J."/>
            <person name="Lipzen A."/>
            <person name="Ohm R."/>
            <person name="Nagy I."/>
            <person name="Pangilinan J."/>
            <person name="Yan J."/>
            <person name="Xiong Y."/>
            <person name="Grigoriev I.V."/>
            <person name="Hibbett D.S."/>
            <person name="Nagy L.G."/>
        </authorList>
    </citation>
    <scope>NUCLEOTIDE SEQUENCE [LARGE SCALE GENOMIC DNA]</scope>
    <source>
        <strain evidence="4 5">SZMC22713</strain>
    </source>
</reference>
<name>A0A4Y7PHH8_9AGAM</name>
<dbReference type="PANTHER" id="PTHR33096">
    <property type="entry name" value="CXC2 DOMAIN-CONTAINING PROTEIN"/>
    <property type="match status" value="1"/>
</dbReference>
<protein>
    <recommendedName>
        <fullName evidence="3">CxC2-like cysteine cluster KDZ transposase-associated domain-containing protein</fullName>
    </recommendedName>
</protein>
<feature type="domain" description="CxC2-like cysteine cluster KDZ transposase-associated" evidence="3">
    <location>
        <begin position="150"/>
        <end position="256"/>
    </location>
</feature>
<evidence type="ECO:0000313" key="4">
    <source>
        <dbReference type="EMBL" id="TDL14282.1"/>
    </source>
</evidence>
<dbReference type="InterPro" id="IPR041457">
    <property type="entry name" value="CxC2_KDZ-assoc"/>
</dbReference>
<evidence type="ECO:0000256" key="1">
    <source>
        <dbReference type="SAM" id="Coils"/>
    </source>
</evidence>
<organism evidence="4 5">
    <name type="scientific">Rickenella mellea</name>
    <dbReference type="NCBI Taxonomy" id="50990"/>
    <lineage>
        <taxon>Eukaryota</taxon>
        <taxon>Fungi</taxon>
        <taxon>Dikarya</taxon>
        <taxon>Basidiomycota</taxon>
        <taxon>Agaricomycotina</taxon>
        <taxon>Agaricomycetes</taxon>
        <taxon>Hymenochaetales</taxon>
        <taxon>Rickenellaceae</taxon>
        <taxon>Rickenella</taxon>
    </lineage>
</organism>
<dbReference type="OrthoDB" id="3143151at2759"/>
<feature type="region of interest" description="Disordered" evidence="2">
    <location>
        <begin position="520"/>
        <end position="543"/>
    </location>
</feature>
<keyword evidence="1" id="KW-0175">Coiled coil</keyword>
<dbReference type="Pfam" id="PF18758">
    <property type="entry name" value="KDZ"/>
    <property type="match status" value="1"/>
</dbReference>
<feature type="compositionally biased region" description="Polar residues" evidence="2">
    <location>
        <begin position="525"/>
        <end position="535"/>
    </location>
</feature>
<dbReference type="VEuPathDB" id="FungiDB:BD410DRAFT_734329"/>
<dbReference type="Pfam" id="PF18803">
    <property type="entry name" value="CxC2"/>
    <property type="match status" value="1"/>
</dbReference>
<proteinExistence type="predicted"/>
<dbReference type="EMBL" id="ML170360">
    <property type="protein sequence ID" value="TDL14282.1"/>
    <property type="molecule type" value="Genomic_DNA"/>
</dbReference>
<dbReference type="Proteomes" id="UP000294933">
    <property type="component" value="Unassembled WGS sequence"/>
</dbReference>
<sequence>MEQTWEFNDPVQDYEHEVELSPEDYDFDYEAFLDDLDPEPKRRRRTQSVCYQYLASHSQSHLHFVQDNPLKVWARYRDEYLGELLRHEARLTHSGEDTCDGCGDPNPSFRCRECFGNRLLCAGCMLDGHKRHPFHRLEKWNGTHFEPANLKALGLKLQLGHRDGESCINPIKGSADFVIIHVNGIHDVAVNFCGCETAKLHVLQLLRARLFPATTTAPKTAATFDVLEFFHIHNFESKTSAWHFYSALARQTDNTGLADVKERYEQFRCLIRQYRHLQILKRAGRGHSAEPVSATAAGECAVECPACPHPGVNIPSDWRETDPSKQWLYTLILAMDANFRLKRRKTSSNDFDPGLGTGLAYFVEDEPFRTHIAQYVDQSEMSSCSGFSAVADANSRSAKGLSSTGVGALVCARHQFVRPSGACDLQKGEKYANMDYIFWSALKADRPHRVVISYDIACQWSVNLWPRVQFLPDSLQVDPASIKLIDMIPDFHRPAHKEACQTTKSLQYLEGVGTTDGESIERSWAGTNPLANSTKEMGPGARHDTLDDHWGDMNWKRIVGMGASLLRKLKLAVPSCSQHRAEFDHLTANIKAPTVATWTAMIQAWEADVTQPNPYVTTIKAPTQVDVRLAFAREEAAQISRGATFLHERSPNVVMSMGVDLEAQHLQLAKLLERRNILRRKIDAWMESHVVYHPCVTQLRLDAARALAAAARETTGPDEAENIKLWLPSQIPPHLRGDGTAVLLEWRLRFAQAQEALAELRHSLRLRSFLTKFKHKNVRGQRSSTRSQGLISRAEEKVKAAAETYTLARLALTSLGPGGNAKWESIIKPLRPEHIRAMAEGLDGESEGNRSISWIWFAEGVARGVGDDDPGLEDTLRVEWAKARARAYRYAEEVHLLMEEMRRTLQWLLVRSELWIARSRCEAWSNKITCVHSQNGHIAYAYRQAAIYRGLGRKFGKMWQGVPQFVAALADDDIVEPEPDVVDTALAPVDPGTE</sequence>
<gene>
    <name evidence="4" type="ORF">BD410DRAFT_734329</name>
</gene>
<evidence type="ECO:0000313" key="5">
    <source>
        <dbReference type="Proteomes" id="UP000294933"/>
    </source>
</evidence>
<dbReference type="PANTHER" id="PTHR33096:SF1">
    <property type="entry name" value="CXC1-LIKE CYSTEINE CLUSTER ASSOCIATED WITH KDZ TRANSPOSASES DOMAIN-CONTAINING PROTEIN"/>
    <property type="match status" value="1"/>
</dbReference>
<dbReference type="InterPro" id="IPR040521">
    <property type="entry name" value="KDZ"/>
</dbReference>
<dbReference type="AlphaFoldDB" id="A0A4Y7PHH8"/>
<keyword evidence="5" id="KW-1185">Reference proteome</keyword>